<sequence>MRVDRETFQMRGIGAQTLPVRIEFVSPSAVADFAGHAPAWNRVVQRRAMLMRTWPQLTDSAGLGRLYDWLEAASDADVERLVAVATWVLANPDSGLYLRQLPILGLDTKWIESGQRRAVAALVCSLRGAIDAGGDSERDFLRLCGLRTPESRVRVMVLDPELRKSIGGVRDFQAPVSELASLNWAPRATLFVENLASAYSLPEMKATVAVVGLGRAVTLAGAFPWASRSQTFYWGDIDTDGLEILSLARGVFPNVRSVLMEHATLLHFRDRWVAEGTVNGRAARERLTAEERGLYEELLANEWPGWSGSHGVRLEQERLDWPYVEARLLQTVGAYVAEVAL</sequence>
<accession>A0A4Z0C277</accession>
<dbReference type="InterPro" id="IPR024534">
    <property type="entry name" value="JetD_C"/>
</dbReference>
<dbReference type="AlphaFoldDB" id="A0A4Z0C277"/>
<dbReference type="OrthoDB" id="322908at2"/>
<keyword evidence="4" id="KW-1185">Reference proteome</keyword>
<reference evidence="3 4" key="1">
    <citation type="submission" date="2019-03" db="EMBL/GenBank/DDBJ databases">
        <title>Ramlibacter rhizophilus CCTCC AB2015357, whole genome shotgun sequence.</title>
        <authorList>
            <person name="Zhang X."/>
            <person name="Feng G."/>
            <person name="Zhu H."/>
        </authorList>
    </citation>
    <scope>NUCLEOTIDE SEQUENCE [LARGE SCALE GENOMIC DNA]</scope>
    <source>
        <strain evidence="3 4">CCTCC AB2015357</strain>
    </source>
</reference>
<protein>
    <recommendedName>
        <fullName evidence="5">DUF3322 and DUF2220 domain-containing protein</fullName>
    </recommendedName>
</protein>
<dbReference type="Proteomes" id="UP000297564">
    <property type="component" value="Unassembled WGS sequence"/>
</dbReference>
<comment type="caution">
    <text evidence="3">The sequence shown here is derived from an EMBL/GenBank/DDBJ whole genome shotgun (WGS) entry which is preliminary data.</text>
</comment>
<feature type="domain" description="Wadjet protein JetD C-terminal" evidence="1">
    <location>
        <begin position="145"/>
        <end position="327"/>
    </location>
</feature>
<dbReference type="EMBL" id="SMLL01000001">
    <property type="protein sequence ID" value="TFZ04580.1"/>
    <property type="molecule type" value="Genomic_DNA"/>
</dbReference>
<organism evidence="3 4">
    <name type="scientific">Ramlibacter rhizophilus</name>
    <dbReference type="NCBI Taxonomy" id="1781167"/>
    <lineage>
        <taxon>Bacteria</taxon>
        <taxon>Pseudomonadati</taxon>
        <taxon>Pseudomonadota</taxon>
        <taxon>Betaproteobacteria</taxon>
        <taxon>Burkholderiales</taxon>
        <taxon>Comamonadaceae</taxon>
        <taxon>Ramlibacter</taxon>
    </lineage>
</organism>
<name>A0A4Z0C277_9BURK</name>
<evidence type="ECO:0000259" key="2">
    <source>
        <dbReference type="Pfam" id="PF11795"/>
    </source>
</evidence>
<evidence type="ECO:0000313" key="4">
    <source>
        <dbReference type="Proteomes" id="UP000297564"/>
    </source>
</evidence>
<proteinExistence type="predicted"/>
<evidence type="ECO:0000313" key="3">
    <source>
        <dbReference type="EMBL" id="TFZ04580.1"/>
    </source>
</evidence>
<evidence type="ECO:0000259" key="1">
    <source>
        <dbReference type="Pfam" id="PF09983"/>
    </source>
</evidence>
<feature type="domain" description="DUF3322" evidence="2">
    <location>
        <begin position="2"/>
        <end position="123"/>
    </location>
</feature>
<dbReference type="Pfam" id="PF11795">
    <property type="entry name" value="DUF3322"/>
    <property type="match status" value="1"/>
</dbReference>
<dbReference type="InterPro" id="IPR024537">
    <property type="entry name" value="DUF3322"/>
</dbReference>
<evidence type="ECO:0008006" key="5">
    <source>
        <dbReference type="Google" id="ProtNLM"/>
    </source>
</evidence>
<dbReference type="Pfam" id="PF09983">
    <property type="entry name" value="JetD_C"/>
    <property type="match status" value="1"/>
</dbReference>
<gene>
    <name evidence="3" type="ORF">EZ242_02190</name>
</gene>